<dbReference type="EMBL" id="JAEHOI010000001">
    <property type="protein sequence ID" value="MBK0420500.1"/>
    <property type="molecule type" value="Genomic_DNA"/>
</dbReference>
<dbReference type="Gene3D" id="3.30.450.40">
    <property type="match status" value="1"/>
</dbReference>
<keyword evidence="2" id="KW-1185">Reference proteome</keyword>
<sequence length="461" mass="49659">MTEWRALRRGESARERKVLLERAHERFLDDETLSRDPELRRDFATRSALREVVLDSWLRSRHRTVSPDAPPGGLALSDDELAELQRIHPIVRMLPVVNRLLLEEASESGFLVAIGDATGRLLWIDGDRRLRGKAEDIGFAVGTDWSEESVGTSAPGAALSLDHSIQVLGAEHYNRAVHHWSCTAAPVHDPLTGAIIGVIDVTGDDGAASPHILPLVEATLAAVEAELKLEALRGQIAGARSGGGAPSAATAEHRSPRIAAPRLLVLGRETAQLETDRGPLPVSGRHAEILLALAASPNGVNAAALADRVYGADASELTLRPELVRLRRWLAQSGTGLELRSRPYRLSGPLRSDATDVMEALGRGAHRVALAAYEGAALPTSLSPAAEDLRHEVDATLREAMLQSAAPEVLFEYANRWAADDAQVWETLLQTLPALSPKRARVVAKLEAIARVDDPAGPITH</sequence>
<evidence type="ECO:0000313" key="1">
    <source>
        <dbReference type="EMBL" id="MBK0420500.1"/>
    </source>
</evidence>
<accession>A0A934UW17</accession>
<reference evidence="1" key="1">
    <citation type="submission" date="2020-12" db="EMBL/GenBank/DDBJ databases">
        <title>Leucobacter sp. CAS2, isolated from Chromium sludge.</title>
        <authorList>
            <person name="Xu Z."/>
        </authorList>
    </citation>
    <scope>NUCLEOTIDE SEQUENCE</scope>
    <source>
        <strain evidence="1">CSA2</strain>
    </source>
</reference>
<comment type="caution">
    <text evidence="1">The sequence shown here is derived from an EMBL/GenBank/DDBJ whole genome shotgun (WGS) entry which is preliminary data.</text>
</comment>
<gene>
    <name evidence="1" type="ORF">JD292_00160</name>
</gene>
<protein>
    <submittedName>
        <fullName evidence="1">Transcriptional regulator</fullName>
    </submittedName>
</protein>
<dbReference type="Proteomes" id="UP000618733">
    <property type="component" value="Unassembled WGS sequence"/>
</dbReference>
<name>A0A934UW17_9MICO</name>
<evidence type="ECO:0000313" key="2">
    <source>
        <dbReference type="Proteomes" id="UP000618733"/>
    </source>
</evidence>
<proteinExistence type="predicted"/>
<organism evidence="1 2">
    <name type="scientific">Leucobacter edaphi</name>
    <dbReference type="NCBI Taxonomy" id="2796472"/>
    <lineage>
        <taxon>Bacteria</taxon>
        <taxon>Bacillati</taxon>
        <taxon>Actinomycetota</taxon>
        <taxon>Actinomycetes</taxon>
        <taxon>Micrococcales</taxon>
        <taxon>Microbacteriaceae</taxon>
        <taxon>Leucobacter</taxon>
    </lineage>
</organism>
<dbReference type="RefSeq" id="WP_200130724.1">
    <property type="nucleotide sequence ID" value="NZ_JAEHOI010000001.1"/>
</dbReference>
<dbReference type="AlphaFoldDB" id="A0A934UW17"/>
<dbReference type="InterPro" id="IPR029016">
    <property type="entry name" value="GAF-like_dom_sf"/>
</dbReference>